<proteinExistence type="predicted"/>
<evidence type="ECO:0000313" key="2">
    <source>
        <dbReference type="EMBL" id="OGK15529.1"/>
    </source>
</evidence>
<feature type="chain" id="PRO_5009529153" description="Spore coat protein U domain-containing protein" evidence="1">
    <location>
        <begin position="24"/>
        <end position="241"/>
    </location>
</feature>
<comment type="caution">
    <text evidence="2">The sequence shown here is derived from an EMBL/GenBank/DDBJ whole genome shotgun (WGS) entry which is preliminary data.</text>
</comment>
<organism evidence="2 3">
    <name type="scientific">Candidatus Roizmanbacteria bacterium RIFCSPHIGHO2_01_FULL_39_12b</name>
    <dbReference type="NCBI Taxonomy" id="1802030"/>
    <lineage>
        <taxon>Bacteria</taxon>
        <taxon>Candidatus Roizmaniibacteriota</taxon>
    </lineage>
</organism>
<evidence type="ECO:0008006" key="4">
    <source>
        <dbReference type="Google" id="ProtNLM"/>
    </source>
</evidence>
<keyword evidence="1" id="KW-0732">Signal</keyword>
<protein>
    <recommendedName>
        <fullName evidence="4">Spore coat protein U domain-containing protein</fullName>
    </recommendedName>
</protein>
<reference evidence="2 3" key="1">
    <citation type="journal article" date="2016" name="Nat. Commun.">
        <title>Thousands of microbial genomes shed light on interconnected biogeochemical processes in an aquifer system.</title>
        <authorList>
            <person name="Anantharaman K."/>
            <person name="Brown C.T."/>
            <person name="Hug L.A."/>
            <person name="Sharon I."/>
            <person name="Castelle C.J."/>
            <person name="Probst A.J."/>
            <person name="Thomas B.C."/>
            <person name="Singh A."/>
            <person name="Wilkins M.J."/>
            <person name="Karaoz U."/>
            <person name="Brodie E.L."/>
            <person name="Williams K.H."/>
            <person name="Hubbard S.S."/>
            <person name="Banfield J.F."/>
        </authorList>
    </citation>
    <scope>NUCLEOTIDE SEQUENCE [LARGE SCALE GENOMIC DNA]</scope>
</reference>
<name>A0A1F7G9D7_9BACT</name>
<accession>A0A1F7G9D7</accession>
<dbReference type="EMBL" id="MFZF01000029">
    <property type="protein sequence ID" value="OGK15529.1"/>
    <property type="molecule type" value="Genomic_DNA"/>
</dbReference>
<dbReference type="AlphaFoldDB" id="A0A1F7G9D7"/>
<feature type="signal peptide" evidence="1">
    <location>
        <begin position="1"/>
        <end position="23"/>
    </location>
</feature>
<gene>
    <name evidence="2" type="ORF">A2690_01195</name>
</gene>
<evidence type="ECO:0000256" key="1">
    <source>
        <dbReference type="SAM" id="SignalP"/>
    </source>
</evidence>
<evidence type="ECO:0000313" key="3">
    <source>
        <dbReference type="Proteomes" id="UP000178372"/>
    </source>
</evidence>
<dbReference type="Proteomes" id="UP000178372">
    <property type="component" value="Unassembled WGS sequence"/>
</dbReference>
<sequence length="241" mass="25777">MSFKKNTFALLMLFLTLGGNIFAVNMESTQYRVEESNINVGGKSASSASYDLTTTLGQTAAGQYSSAGYIIKAGFQYIYSIIPFTFTISTTSIDLGTLSPDTSSTQNATLTVDFGSAGTYQVTVEEIGKLRTSNNISIADTACNGGAETCDETTAKLWNSSTAYGFGYNMSGNDVPADFSTSNHYRPFPDRSLSETPSVIMTSTNVGKDRASTIKFKANISSIQEAGTYQTVINFIATPSF</sequence>